<organism evidence="1 2">
    <name type="scientific">Rickettsia amblyommatis (strain GAT-30V)</name>
    <name type="common">Rickettsia amblyommii</name>
    <dbReference type="NCBI Taxonomy" id="1105111"/>
    <lineage>
        <taxon>Bacteria</taxon>
        <taxon>Pseudomonadati</taxon>
        <taxon>Pseudomonadota</taxon>
        <taxon>Alphaproteobacteria</taxon>
        <taxon>Rickettsiales</taxon>
        <taxon>Rickettsiaceae</taxon>
        <taxon>Rickettsieae</taxon>
        <taxon>Rickettsia</taxon>
        <taxon>spotted fever group</taxon>
    </lineage>
</organism>
<dbReference type="HOGENOM" id="CLU_3398180_0_0_5"/>
<dbReference type="GO" id="GO:0006508">
    <property type="term" value="P:proteolysis"/>
    <property type="evidence" value="ECO:0007669"/>
    <property type="project" value="UniProtKB-KW"/>
</dbReference>
<keyword evidence="1" id="KW-0645">Protease</keyword>
<accession>H8K656</accession>
<keyword evidence="1" id="KW-0614">Plasmid</keyword>
<evidence type="ECO:0000313" key="1">
    <source>
        <dbReference type="EMBL" id="AFC70367.1"/>
    </source>
</evidence>
<reference evidence="2" key="1">
    <citation type="submission" date="2012-02" db="EMBL/GenBank/DDBJ databases">
        <title>Complete genome sequence of Candidatus Rickettsia amblyommii strain GAT-30V.</title>
        <authorList>
            <person name="Johnson S.L."/>
            <person name="Munk A.C."/>
            <person name="Han S."/>
            <person name="Bruce D.C."/>
            <person name="Dasch G.A."/>
        </authorList>
    </citation>
    <scope>NUCLEOTIDE SEQUENCE [LARGE SCALE GENOMIC DNA]</scope>
    <source>
        <strain evidence="2">GAT-30V</strain>
        <plasmid evidence="2">pMCE_1</plasmid>
    </source>
</reference>
<name>H8K656_RICAG</name>
<protein>
    <submittedName>
        <fullName evidence="1">Putative Zn-dependent protease</fullName>
    </submittedName>
</protein>
<dbReference type="GO" id="GO:0008233">
    <property type="term" value="F:peptidase activity"/>
    <property type="evidence" value="ECO:0007669"/>
    <property type="project" value="UniProtKB-KW"/>
</dbReference>
<gene>
    <name evidence="1" type="ordered locus">MCE_08175</name>
</gene>
<sequence>MGLEALQKAVSAQKRSEDVYCKHNMLAGFKR</sequence>
<proteinExistence type="predicted"/>
<dbReference type="KEGG" id="ram:MCE_08175"/>
<keyword evidence="1" id="KW-0378">Hydrolase</keyword>
<evidence type="ECO:0000313" key="2">
    <source>
        <dbReference type="Proteomes" id="UP000008005"/>
    </source>
</evidence>
<dbReference type="EMBL" id="CP003335">
    <property type="protein sequence ID" value="AFC70367.1"/>
    <property type="molecule type" value="Genomic_DNA"/>
</dbReference>
<geneLocation type="plasmid" evidence="1 2">
    <name>pMCE_1</name>
</geneLocation>
<dbReference type="AlphaFoldDB" id="H8K656"/>
<dbReference type="Proteomes" id="UP000008005">
    <property type="component" value="Plasmid pMCE_1"/>
</dbReference>